<dbReference type="AlphaFoldDB" id="A0A383B5N2"/>
<feature type="non-terminal residue" evidence="1">
    <location>
        <position position="157"/>
    </location>
</feature>
<sequence length="157" mass="17996">MNKFIFSLFFLFIFTLFNNSYSHGPTRQKIKESITINAKPEDVWNVIKDFGKIDTWHPSISKVESDGKTRTIYYSLRNNTPIKQKLESYNAEKMMYKTSITEVDIKSFPVSTYTASISVKENDDGTSTVLWKGAFYRAYVNNDPPPELNEAAAIKAV</sequence>
<name>A0A383B5N2_9ZZZZ</name>
<dbReference type="InterPro" id="IPR019587">
    <property type="entry name" value="Polyketide_cyclase/dehydratase"/>
</dbReference>
<dbReference type="Pfam" id="PF10604">
    <property type="entry name" value="Polyketide_cyc2"/>
    <property type="match status" value="1"/>
</dbReference>
<dbReference type="EMBL" id="UINC01197622">
    <property type="protein sequence ID" value="SVE15201.1"/>
    <property type="molecule type" value="Genomic_DNA"/>
</dbReference>
<gene>
    <name evidence="1" type="ORF">METZ01_LOCUS468055</name>
</gene>
<protein>
    <recommendedName>
        <fullName evidence="2">SRPBCC family protein</fullName>
    </recommendedName>
</protein>
<accession>A0A383B5N2</accession>
<organism evidence="1">
    <name type="scientific">marine metagenome</name>
    <dbReference type="NCBI Taxonomy" id="408172"/>
    <lineage>
        <taxon>unclassified sequences</taxon>
        <taxon>metagenomes</taxon>
        <taxon>ecological metagenomes</taxon>
    </lineage>
</organism>
<proteinExistence type="predicted"/>
<dbReference type="Gene3D" id="3.30.530.20">
    <property type="match status" value="1"/>
</dbReference>
<evidence type="ECO:0000313" key="1">
    <source>
        <dbReference type="EMBL" id="SVE15201.1"/>
    </source>
</evidence>
<dbReference type="InterPro" id="IPR023393">
    <property type="entry name" value="START-like_dom_sf"/>
</dbReference>
<dbReference type="PANTHER" id="PTHR39332:SF7">
    <property type="entry name" value="SRPBCC FAMILY PROTEIN"/>
    <property type="match status" value="1"/>
</dbReference>
<feature type="non-terminal residue" evidence="1">
    <location>
        <position position="1"/>
    </location>
</feature>
<dbReference type="CDD" id="cd07821">
    <property type="entry name" value="PYR_PYL_RCAR_like"/>
    <property type="match status" value="1"/>
</dbReference>
<dbReference type="PANTHER" id="PTHR39332">
    <property type="entry name" value="BLL4707 PROTEIN"/>
    <property type="match status" value="1"/>
</dbReference>
<dbReference type="SUPFAM" id="SSF55961">
    <property type="entry name" value="Bet v1-like"/>
    <property type="match status" value="1"/>
</dbReference>
<reference evidence="1" key="1">
    <citation type="submission" date="2018-05" db="EMBL/GenBank/DDBJ databases">
        <authorList>
            <person name="Lanie J.A."/>
            <person name="Ng W.-L."/>
            <person name="Kazmierczak K.M."/>
            <person name="Andrzejewski T.M."/>
            <person name="Davidsen T.M."/>
            <person name="Wayne K.J."/>
            <person name="Tettelin H."/>
            <person name="Glass J.I."/>
            <person name="Rusch D."/>
            <person name="Podicherti R."/>
            <person name="Tsui H.-C.T."/>
            <person name="Winkler M.E."/>
        </authorList>
    </citation>
    <scope>NUCLEOTIDE SEQUENCE</scope>
</reference>
<evidence type="ECO:0008006" key="2">
    <source>
        <dbReference type="Google" id="ProtNLM"/>
    </source>
</evidence>